<dbReference type="PANTHER" id="PTHR47843:SF5">
    <property type="entry name" value="BTB_POZ DOMAIN PROTEIN"/>
    <property type="match status" value="1"/>
</dbReference>
<organism evidence="3 4">
    <name type="scientific">Venturia inaequalis</name>
    <name type="common">Apple scab fungus</name>
    <dbReference type="NCBI Taxonomy" id="5025"/>
    <lineage>
        <taxon>Eukaryota</taxon>
        <taxon>Fungi</taxon>
        <taxon>Dikarya</taxon>
        <taxon>Ascomycota</taxon>
        <taxon>Pezizomycotina</taxon>
        <taxon>Dothideomycetes</taxon>
        <taxon>Pleosporomycetidae</taxon>
        <taxon>Venturiales</taxon>
        <taxon>Venturiaceae</taxon>
        <taxon>Venturia</taxon>
    </lineage>
</organism>
<dbReference type="PANTHER" id="PTHR47843">
    <property type="entry name" value="BTB DOMAIN-CONTAINING PROTEIN-RELATED"/>
    <property type="match status" value="1"/>
</dbReference>
<reference evidence="3 4" key="1">
    <citation type="submission" date="2019-07" db="EMBL/GenBank/DDBJ databases">
        <title>Venturia inaequalis Genome Resource.</title>
        <authorList>
            <person name="Lichtner F.J."/>
        </authorList>
    </citation>
    <scope>NUCLEOTIDE SEQUENCE [LARGE SCALE GENOMIC DNA]</scope>
    <source>
        <strain evidence="3 4">DMI_063113</strain>
    </source>
</reference>
<dbReference type="SUPFAM" id="SSF54695">
    <property type="entry name" value="POZ domain"/>
    <property type="match status" value="1"/>
</dbReference>
<keyword evidence="4" id="KW-1185">Reference proteome</keyword>
<feature type="compositionally biased region" description="Low complexity" evidence="1">
    <location>
        <begin position="245"/>
        <end position="263"/>
    </location>
</feature>
<evidence type="ECO:0000313" key="3">
    <source>
        <dbReference type="EMBL" id="KAE9994841.1"/>
    </source>
</evidence>
<name>A0A8H3ZK69_VENIN</name>
<accession>A0A8H3ZK69</accession>
<dbReference type="Proteomes" id="UP000490939">
    <property type="component" value="Unassembled WGS sequence"/>
</dbReference>
<gene>
    <name evidence="3" type="ORF">EG327_000055</name>
</gene>
<feature type="domain" description="BTB" evidence="2">
    <location>
        <begin position="26"/>
        <end position="100"/>
    </location>
</feature>
<protein>
    <recommendedName>
        <fullName evidence="2">BTB domain-containing protein</fullName>
    </recommendedName>
</protein>
<dbReference type="Gene3D" id="3.30.710.10">
    <property type="entry name" value="Potassium Channel Kv1.1, Chain A"/>
    <property type="match status" value="1"/>
</dbReference>
<dbReference type="Pfam" id="PF00651">
    <property type="entry name" value="BTB"/>
    <property type="match status" value="1"/>
</dbReference>
<sequence length="273" mass="30290">MPPPETDVCSPCLSIQSSSLLNNENTDLLIECDNGKQSFRVHKAVVLPQCQFFKNSCKEWVMKKDCKDGNITYIELPDDSAIAVDAAIEFFYDKRYSNGNTTSSLAVPKSDHVKSAWKASEIRCHVQVYIMAEKYNLKELLTFASNKVIYGLSTSNLLPELHDVIRDVYNNTPSIDSLRVGVSKFASCHGKEEFAISGKKFGDLIVELPEFGRDLVKYLCRSKLKISPNKVSMSNSDRRKRSDGDGFSSSSSSSSDPDSSGSSDSDEMDVEGF</sequence>
<feature type="compositionally biased region" description="Acidic residues" evidence="1">
    <location>
        <begin position="264"/>
        <end position="273"/>
    </location>
</feature>
<evidence type="ECO:0000313" key="4">
    <source>
        <dbReference type="Proteomes" id="UP000490939"/>
    </source>
</evidence>
<dbReference type="InterPro" id="IPR000210">
    <property type="entry name" value="BTB/POZ_dom"/>
</dbReference>
<evidence type="ECO:0000259" key="2">
    <source>
        <dbReference type="PROSITE" id="PS50097"/>
    </source>
</evidence>
<dbReference type="InterPro" id="IPR011333">
    <property type="entry name" value="SKP1/BTB/POZ_sf"/>
</dbReference>
<feature type="region of interest" description="Disordered" evidence="1">
    <location>
        <begin position="230"/>
        <end position="273"/>
    </location>
</feature>
<evidence type="ECO:0000256" key="1">
    <source>
        <dbReference type="SAM" id="MobiDB-lite"/>
    </source>
</evidence>
<dbReference type="PROSITE" id="PS50097">
    <property type="entry name" value="BTB"/>
    <property type="match status" value="1"/>
</dbReference>
<dbReference type="CDD" id="cd18186">
    <property type="entry name" value="BTB_POZ_ZBTB_KLHL-like"/>
    <property type="match status" value="1"/>
</dbReference>
<dbReference type="EMBL" id="WNWR01000001">
    <property type="protein sequence ID" value="KAE9994841.1"/>
    <property type="molecule type" value="Genomic_DNA"/>
</dbReference>
<comment type="caution">
    <text evidence="3">The sequence shown here is derived from an EMBL/GenBank/DDBJ whole genome shotgun (WGS) entry which is preliminary data.</text>
</comment>
<proteinExistence type="predicted"/>
<dbReference type="AlphaFoldDB" id="A0A8H3ZK69"/>